<evidence type="ECO:0000256" key="2">
    <source>
        <dbReference type="ARBA" id="ARBA00022723"/>
    </source>
</evidence>
<evidence type="ECO:0000256" key="3">
    <source>
        <dbReference type="ARBA" id="ARBA00023004"/>
    </source>
</evidence>
<accession>A0ABX9X998</accession>
<gene>
    <name evidence="6" type="ORF">EGI15_10455</name>
</gene>
<name>A0ABX9X998_9FLAO</name>
<dbReference type="SUPFAM" id="SSF46626">
    <property type="entry name" value="Cytochrome c"/>
    <property type="match status" value="1"/>
</dbReference>
<keyword evidence="2 4" id="KW-0479">Metal-binding</keyword>
<organism evidence="6 7">
    <name type="scientific">Chryseobacterium cucumeris</name>
    <dbReference type="NCBI Taxonomy" id="1813611"/>
    <lineage>
        <taxon>Bacteria</taxon>
        <taxon>Pseudomonadati</taxon>
        <taxon>Bacteroidota</taxon>
        <taxon>Flavobacteriia</taxon>
        <taxon>Flavobacteriales</taxon>
        <taxon>Weeksellaceae</taxon>
        <taxon>Chryseobacterium group</taxon>
        <taxon>Chryseobacterium</taxon>
    </lineage>
</organism>
<evidence type="ECO:0000256" key="4">
    <source>
        <dbReference type="PROSITE-ProRule" id="PRU00433"/>
    </source>
</evidence>
<evidence type="ECO:0000313" key="6">
    <source>
        <dbReference type="EMBL" id="ROH92638.1"/>
    </source>
</evidence>
<dbReference type="PROSITE" id="PS51007">
    <property type="entry name" value="CYTC"/>
    <property type="match status" value="1"/>
</dbReference>
<dbReference type="InterPro" id="IPR036909">
    <property type="entry name" value="Cyt_c-like_dom_sf"/>
</dbReference>
<dbReference type="Gene3D" id="1.10.760.10">
    <property type="entry name" value="Cytochrome c-like domain"/>
    <property type="match status" value="1"/>
</dbReference>
<comment type="caution">
    <text evidence="6">The sequence shown here is derived from an EMBL/GenBank/DDBJ whole genome shotgun (WGS) entry which is preliminary data.</text>
</comment>
<dbReference type="InterPro" id="IPR025992">
    <property type="entry name" value="Haem-bd"/>
</dbReference>
<dbReference type="SMART" id="SM01235">
    <property type="entry name" value="Haem_bd"/>
    <property type="match status" value="1"/>
</dbReference>
<keyword evidence="3 4" id="KW-0408">Iron</keyword>
<dbReference type="Proteomes" id="UP000281899">
    <property type="component" value="Unassembled WGS sequence"/>
</dbReference>
<sequence>MKQILKRILVFVLFLFIAIQMYQPAFNIDKGKAATKDFIRVYKMPAEVQTLFRNSCYDCHSNNTDYVWYDYIQPVRSVVESHIKEAKNDLNFNEWETYSNRKQERLLNSIKEQIVNRQMPLSSYTLMHRKAKLSDDEIKTMTEWLKEQSKVYE</sequence>
<keyword evidence="7" id="KW-1185">Reference proteome</keyword>
<keyword evidence="1 4" id="KW-0349">Heme</keyword>
<protein>
    <submittedName>
        <fullName evidence="6">Cytochrome C</fullName>
    </submittedName>
</protein>
<evidence type="ECO:0000256" key="1">
    <source>
        <dbReference type="ARBA" id="ARBA00022617"/>
    </source>
</evidence>
<dbReference type="EMBL" id="RJTW01000005">
    <property type="protein sequence ID" value="ROH92638.1"/>
    <property type="molecule type" value="Genomic_DNA"/>
</dbReference>
<reference evidence="6 7" key="1">
    <citation type="submission" date="2018-11" db="EMBL/GenBank/DDBJ databases">
        <title>Proposal to divide the Flavobacteriaceae and reorganize its genera based on Amino Acid Identity values calculated from whole genome sequences.</title>
        <authorList>
            <person name="Nicholson A.C."/>
            <person name="Gulvik C.A."/>
            <person name="Whitney A.M."/>
            <person name="Humrighouse B.W."/>
            <person name="Bell M."/>
            <person name="Holmes B."/>
            <person name="Steigerwalt A."/>
            <person name="Villarma A."/>
            <person name="Sheth M."/>
            <person name="Batra D."/>
            <person name="Pryor J."/>
            <person name="Bernardet J.-F."/>
            <person name="Hugo C."/>
            <person name="Kampfer P."/>
            <person name="Newman J."/>
            <person name="Mcquiston J.R."/>
        </authorList>
    </citation>
    <scope>NUCLEOTIDE SEQUENCE [LARGE SCALE GENOMIC DNA]</scope>
    <source>
        <strain evidence="6 7">G0235</strain>
    </source>
</reference>
<evidence type="ECO:0000259" key="5">
    <source>
        <dbReference type="PROSITE" id="PS51007"/>
    </source>
</evidence>
<dbReference type="GeneID" id="301713087"/>
<proteinExistence type="predicted"/>
<dbReference type="RefSeq" id="WP_123278659.1">
    <property type="nucleotide sequence ID" value="NZ_JALRGU010000277.1"/>
</dbReference>
<dbReference type="Pfam" id="PF14376">
    <property type="entry name" value="Haem_bd"/>
    <property type="match status" value="1"/>
</dbReference>
<feature type="domain" description="Cytochrome c" evidence="5">
    <location>
        <begin position="43"/>
        <end position="149"/>
    </location>
</feature>
<dbReference type="InterPro" id="IPR009056">
    <property type="entry name" value="Cyt_c-like_dom"/>
</dbReference>
<evidence type="ECO:0000313" key="7">
    <source>
        <dbReference type="Proteomes" id="UP000281899"/>
    </source>
</evidence>